<evidence type="ECO:0000256" key="10">
    <source>
        <dbReference type="SAM" id="MobiDB-lite"/>
    </source>
</evidence>
<evidence type="ECO:0000256" key="3">
    <source>
        <dbReference type="ARBA" id="ARBA00022605"/>
    </source>
</evidence>
<dbReference type="Proteomes" id="UP000244727">
    <property type="component" value="Chromosome"/>
</dbReference>
<gene>
    <name evidence="12" type="ORF">HARCEL1_03635</name>
</gene>
<sequence length="185" mass="19745">MILVVDNYDSFVYNLVQQVGTIAESVQVRRNDAIDADEIDALDPDGVVLSPGPGRPEDAGVTSDPRQFDCPVLGVCLGHQALVDAAGGTVTTAPEIVHGKRSDISHDGRGLFADLPSPMTVGRYHSLAVDDVPGAFEISAETDAGLVMAVRHTDRPHVGVQFHPESILTPHGDALVEAFVRRCER</sequence>
<dbReference type="RefSeq" id="WP_108381239.1">
    <property type="nucleotide sequence ID" value="NZ_CP028858.1"/>
</dbReference>
<keyword evidence="13" id="KW-1185">Reference proteome</keyword>
<dbReference type="PRINTS" id="PR00097">
    <property type="entry name" value="ANTSNTHASEII"/>
</dbReference>
<dbReference type="SUPFAM" id="SSF52317">
    <property type="entry name" value="Class I glutamine amidotransferase-like"/>
    <property type="match status" value="1"/>
</dbReference>
<feature type="domain" description="Glutamine amidotransferase" evidence="11">
    <location>
        <begin position="3"/>
        <end position="181"/>
    </location>
</feature>
<evidence type="ECO:0000256" key="5">
    <source>
        <dbReference type="ARBA" id="ARBA00022962"/>
    </source>
</evidence>
<dbReference type="PRINTS" id="PR00096">
    <property type="entry name" value="GATASE"/>
</dbReference>
<dbReference type="FunFam" id="3.40.50.880:FF:000003">
    <property type="entry name" value="Anthranilate synthase component II"/>
    <property type="match status" value="1"/>
</dbReference>
<keyword evidence="4" id="KW-0822">Tryptophan biosynthesis</keyword>
<dbReference type="InterPro" id="IPR029062">
    <property type="entry name" value="Class_I_gatase-like"/>
</dbReference>
<name>A0A2R4WZA0_9EURY</name>
<protein>
    <recommendedName>
        <fullName evidence="9">Anthranilate synthase component II</fullName>
        <ecNumber evidence="2">4.1.3.27</ecNumber>
    </recommendedName>
</protein>
<evidence type="ECO:0000313" key="13">
    <source>
        <dbReference type="Proteomes" id="UP000244727"/>
    </source>
</evidence>
<dbReference type="PROSITE" id="PS51273">
    <property type="entry name" value="GATASE_TYPE_1"/>
    <property type="match status" value="1"/>
</dbReference>
<dbReference type="InterPro" id="IPR006221">
    <property type="entry name" value="TrpG/PapA_dom"/>
</dbReference>
<dbReference type="Gene3D" id="3.40.50.880">
    <property type="match status" value="1"/>
</dbReference>
<dbReference type="GO" id="GO:0004049">
    <property type="term" value="F:anthranilate synthase activity"/>
    <property type="evidence" value="ECO:0007669"/>
    <property type="project" value="UniProtKB-EC"/>
</dbReference>
<dbReference type="InterPro" id="IPR050472">
    <property type="entry name" value="Anth_synth/Amidotransfase"/>
</dbReference>
<proteinExistence type="predicted"/>
<evidence type="ECO:0000256" key="2">
    <source>
        <dbReference type="ARBA" id="ARBA00012266"/>
    </source>
</evidence>
<dbReference type="PANTHER" id="PTHR43418">
    <property type="entry name" value="MULTIFUNCTIONAL TRYPTOPHAN BIOSYNTHESIS PROTEIN-RELATED"/>
    <property type="match status" value="1"/>
</dbReference>
<evidence type="ECO:0000256" key="9">
    <source>
        <dbReference type="ARBA" id="ARBA00073307"/>
    </source>
</evidence>
<accession>A0A2R4WZA0</accession>
<evidence type="ECO:0000256" key="8">
    <source>
        <dbReference type="ARBA" id="ARBA00047683"/>
    </source>
</evidence>
<dbReference type="EMBL" id="CP028858">
    <property type="protein sequence ID" value="AWB26870.1"/>
    <property type="molecule type" value="Genomic_DNA"/>
</dbReference>
<dbReference type="AlphaFoldDB" id="A0A2R4WZA0"/>
<dbReference type="EC" id="4.1.3.27" evidence="2"/>
<dbReference type="GO" id="GO:0000162">
    <property type="term" value="P:L-tryptophan biosynthetic process"/>
    <property type="evidence" value="ECO:0007669"/>
    <property type="project" value="UniProtKB-KW"/>
</dbReference>
<dbReference type="GeneID" id="36511568"/>
<keyword evidence="7 12" id="KW-0456">Lyase</keyword>
<keyword evidence="5" id="KW-0315">Glutamine amidotransferase</keyword>
<dbReference type="InterPro" id="IPR017926">
    <property type="entry name" value="GATASE"/>
</dbReference>
<dbReference type="CDD" id="cd01743">
    <property type="entry name" value="GATase1_Anthranilate_Synthase"/>
    <property type="match status" value="1"/>
</dbReference>
<feature type="region of interest" description="Disordered" evidence="10">
    <location>
        <begin position="44"/>
        <end position="63"/>
    </location>
</feature>
<dbReference type="GO" id="GO:0005829">
    <property type="term" value="C:cytosol"/>
    <property type="evidence" value="ECO:0007669"/>
    <property type="project" value="TreeGrafter"/>
</dbReference>
<dbReference type="PANTHER" id="PTHR43418:SF4">
    <property type="entry name" value="MULTIFUNCTIONAL TRYPTOPHAN BIOSYNTHESIS PROTEIN"/>
    <property type="match status" value="1"/>
</dbReference>
<evidence type="ECO:0000256" key="4">
    <source>
        <dbReference type="ARBA" id="ARBA00022822"/>
    </source>
</evidence>
<evidence type="ECO:0000259" key="11">
    <source>
        <dbReference type="Pfam" id="PF00117"/>
    </source>
</evidence>
<keyword evidence="3" id="KW-0028">Amino-acid biosynthesis</keyword>
<comment type="pathway">
    <text evidence="1">Amino-acid biosynthesis; L-tryptophan biosynthesis; L-tryptophan from chorismate: step 1/5.</text>
</comment>
<evidence type="ECO:0000313" key="12">
    <source>
        <dbReference type="EMBL" id="AWB26870.1"/>
    </source>
</evidence>
<keyword evidence="6" id="KW-0057">Aromatic amino acid biosynthesis</keyword>
<reference evidence="12 13" key="1">
    <citation type="submission" date="2018-04" db="EMBL/GenBank/DDBJ databases">
        <title>Halococcoides cellulosivorans gen. nov., sp. nov., an extremely halophilic cellulose-utilizing haloarchaeon from hypersaline lakes.</title>
        <authorList>
            <person name="Sorokin D.Y."/>
            <person name="Toshchakov S.V."/>
            <person name="Samarov N.I."/>
            <person name="Korzhenkov A."/>
            <person name="Kublanov I.V."/>
        </authorList>
    </citation>
    <scope>NUCLEOTIDE SEQUENCE [LARGE SCALE GENOMIC DNA]</scope>
    <source>
        <strain evidence="12 13">HArcel1</strain>
    </source>
</reference>
<dbReference type="Pfam" id="PF00117">
    <property type="entry name" value="GATase"/>
    <property type="match status" value="1"/>
</dbReference>
<evidence type="ECO:0000256" key="1">
    <source>
        <dbReference type="ARBA" id="ARBA00004873"/>
    </source>
</evidence>
<comment type="catalytic activity">
    <reaction evidence="8">
        <text>chorismate + L-glutamine = anthranilate + pyruvate + L-glutamate + H(+)</text>
        <dbReference type="Rhea" id="RHEA:21732"/>
        <dbReference type="ChEBI" id="CHEBI:15361"/>
        <dbReference type="ChEBI" id="CHEBI:15378"/>
        <dbReference type="ChEBI" id="CHEBI:16567"/>
        <dbReference type="ChEBI" id="CHEBI:29748"/>
        <dbReference type="ChEBI" id="CHEBI:29985"/>
        <dbReference type="ChEBI" id="CHEBI:58359"/>
        <dbReference type="EC" id="4.1.3.27"/>
    </reaction>
</comment>
<dbReference type="NCBIfam" id="TIGR00566">
    <property type="entry name" value="trpG_papA"/>
    <property type="match status" value="1"/>
</dbReference>
<dbReference type="KEGG" id="harc:HARCEL1_03635"/>
<evidence type="ECO:0000256" key="7">
    <source>
        <dbReference type="ARBA" id="ARBA00023239"/>
    </source>
</evidence>
<organism evidence="12 13">
    <name type="scientific">Halococcoides cellulosivorans</name>
    <dbReference type="NCBI Taxonomy" id="1679096"/>
    <lineage>
        <taxon>Archaea</taxon>
        <taxon>Methanobacteriati</taxon>
        <taxon>Methanobacteriota</taxon>
        <taxon>Stenosarchaea group</taxon>
        <taxon>Halobacteria</taxon>
        <taxon>Halobacteriales</taxon>
        <taxon>Haloarculaceae</taxon>
        <taxon>Halococcoides</taxon>
    </lineage>
</organism>
<evidence type="ECO:0000256" key="6">
    <source>
        <dbReference type="ARBA" id="ARBA00023141"/>
    </source>
</evidence>